<dbReference type="EC" id="4.4.1.19" evidence="2"/>
<evidence type="ECO:0000313" key="3">
    <source>
        <dbReference type="Proteomes" id="UP001597368"/>
    </source>
</evidence>
<dbReference type="Gene3D" id="3.20.20.70">
    <property type="entry name" value="Aldolase class I"/>
    <property type="match status" value="1"/>
</dbReference>
<comment type="similarity">
    <text evidence="1">Belongs to the phosphosulfolactate synthase family.</text>
</comment>
<proteinExistence type="inferred from homology"/>
<evidence type="ECO:0000256" key="1">
    <source>
        <dbReference type="ARBA" id="ARBA00010424"/>
    </source>
</evidence>
<name>A0ABW4T1R9_9ACTN</name>
<reference evidence="3" key="1">
    <citation type="journal article" date="2019" name="Int. J. Syst. Evol. Microbiol.">
        <title>The Global Catalogue of Microorganisms (GCM) 10K type strain sequencing project: providing services to taxonomists for standard genome sequencing and annotation.</title>
        <authorList>
            <consortium name="The Broad Institute Genomics Platform"/>
            <consortium name="The Broad Institute Genome Sequencing Center for Infectious Disease"/>
            <person name="Wu L."/>
            <person name="Ma J."/>
        </authorList>
    </citation>
    <scope>NUCLEOTIDE SEQUENCE [LARGE SCALE GENOMIC DNA]</scope>
    <source>
        <strain evidence="3">ICMP 6774ER</strain>
    </source>
</reference>
<protein>
    <submittedName>
        <fullName evidence="2">Phosphosulfolactate synthase</fullName>
        <ecNumber evidence="2">4.4.1.19</ecNumber>
    </submittedName>
</protein>
<keyword evidence="3" id="KW-1185">Reference proteome</keyword>
<dbReference type="SUPFAM" id="SSF102110">
    <property type="entry name" value="(2r)-phospho-3-sulfolactate synthase ComA"/>
    <property type="match status" value="1"/>
</dbReference>
<keyword evidence="2" id="KW-0456">Lyase</keyword>
<accession>A0ABW4T1R9</accession>
<dbReference type="EMBL" id="JBHUFV010000046">
    <property type="protein sequence ID" value="MFD1935701.1"/>
    <property type="molecule type" value="Genomic_DNA"/>
</dbReference>
<dbReference type="GO" id="GO:0043817">
    <property type="term" value="F:phosphosulfolactate synthase activity"/>
    <property type="evidence" value="ECO:0007669"/>
    <property type="project" value="UniProtKB-EC"/>
</dbReference>
<comment type="caution">
    <text evidence="2">The sequence shown here is derived from an EMBL/GenBank/DDBJ whole genome shotgun (WGS) entry which is preliminary data.</text>
</comment>
<evidence type="ECO:0000313" key="2">
    <source>
        <dbReference type="EMBL" id="MFD1935701.1"/>
    </source>
</evidence>
<dbReference type="InterPro" id="IPR013785">
    <property type="entry name" value="Aldolase_TIM"/>
</dbReference>
<dbReference type="InterPro" id="IPR036112">
    <property type="entry name" value="ComA_synth_sf"/>
</dbReference>
<dbReference type="Pfam" id="PF02679">
    <property type="entry name" value="ComA"/>
    <property type="match status" value="1"/>
</dbReference>
<dbReference type="Proteomes" id="UP001597368">
    <property type="component" value="Unassembled WGS sequence"/>
</dbReference>
<dbReference type="InterPro" id="IPR003830">
    <property type="entry name" value="ComA_synth"/>
</dbReference>
<dbReference type="RefSeq" id="WP_379575817.1">
    <property type="nucleotide sequence ID" value="NZ_JBHUFV010000046.1"/>
</dbReference>
<sequence>MGPGFLALPTVAGRTHVLDRGLAPDAVAGVLELTGEHIDVWKFGWGIAYLDRGLDRKLWLLREHEVISCLGGTLLEIAWSQGKSEECLAWAERAGLDAVEVSRGVVEMDLDDKRELIKRACQAFTVFAETGRKDAGTAVEAGEWREEIAEDLAAGAAWVITEGRESGTVGIYDGSGRPRQDIVEAAVDAAGIERVMFEAPRMAQQAWLINRFGPAVNLANIAPDDVLPLATLRRGLRADTAALSLR</sequence>
<organism evidence="2 3">
    <name type="scientific">Nonomuraea mangrovi</name>
    <dbReference type="NCBI Taxonomy" id="2316207"/>
    <lineage>
        <taxon>Bacteria</taxon>
        <taxon>Bacillati</taxon>
        <taxon>Actinomycetota</taxon>
        <taxon>Actinomycetes</taxon>
        <taxon>Streptosporangiales</taxon>
        <taxon>Streptosporangiaceae</taxon>
        <taxon>Nonomuraea</taxon>
    </lineage>
</organism>
<gene>
    <name evidence="2" type="ORF">ACFSKW_29945</name>
</gene>